<dbReference type="Pfam" id="PF01797">
    <property type="entry name" value="Y1_Tnp"/>
    <property type="match status" value="1"/>
</dbReference>
<dbReference type="Gene3D" id="3.30.70.1290">
    <property type="entry name" value="Transposase IS200-like"/>
    <property type="match status" value="1"/>
</dbReference>
<dbReference type="PANTHER" id="PTHR34322:SF2">
    <property type="entry name" value="TRANSPOSASE IS200-LIKE DOMAIN-CONTAINING PROTEIN"/>
    <property type="match status" value="1"/>
</dbReference>
<dbReference type="PANTHER" id="PTHR34322">
    <property type="entry name" value="TRANSPOSASE, Y1_TNP DOMAIN-CONTAINING"/>
    <property type="match status" value="1"/>
</dbReference>
<dbReference type="SUPFAM" id="SSF143422">
    <property type="entry name" value="Transposase IS200-like"/>
    <property type="match status" value="1"/>
</dbReference>
<dbReference type="InterPro" id="IPR036515">
    <property type="entry name" value="Transposase_17_sf"/>
</dbReference>
<protein>
    <recommendedName>
        <fullName evidence="1">Transposase IS200-like domain-containing protein</fullName>
    </recommendedName>
</protein>
<evidence type="ECO:0000259" key="1">
    <source>
        <dbReference type="SMART" id="SM01321"/>
    </source>
</evidence>
<name>A0ABZ3J6U5_SPOA4</name>
<gene>
    <name evidence="2" type="ORF">SPACI_042310</name>
</gene>
<evidence type="ECO:0000313" key="3">
    <source>
        <dbReference type="Proteomes" id="UP000216052"/>
    </source>
</evidence>
<dbReference type="InterPro" id="IPR002686">
    <property type="entry name" value="Transposase_17"/>
</dbReference>
<dbReference type="Proteomes" id="UP000216052">
    <property type="component" value="Chromosome"/>
</dbReference>
<organism evidence="2 3">
    <name type="scientific">Sporomusa acidovorans (strain ATCC 49682 / DSM 3132 / Mol)</name>
    <dbReference type="NCBI Taxonomy" id="1123286"/>
    <lineage>
        <taxon>Bacteria</taxon>
        <taxon>Bacillati</taxon>
        <taxon>Bacillota</taxon>
        <taxon>Negativicutes</taxon>
        <taxon>Selenomonadales</taxon>
        <taxon>Sporomusaceae</taxon>
        <taxon>Sporomusa</taxon>
    </lineage>
</organism>
<sequence length="282" mass="33859">MARKPRIHYEDAVYHVIARGNNRAYVFETDEEKTKYLEILADYKERYGFRLYAYVIMDNHVHLLLQVGETPLAKIMQGIQQRYTQYYNWHRKHSGHVFEQRYKAFLCDKESYIMTLLCYIHQNPVRAKIAEGIDYRWSSHQYYVRRMYGLVNVEFILNILNSDSEKATDQYLNLVGTVIDKPEYKSGNEEEKEEQKTFLRTEMEKRQMELTWEQLIEKIVVEEKVNQEQLVGKCRIRQVVAARKRLIYEAIKRNLMTRTQLAQILQIDPANITRIWQELTDS</sequence>
<proteinExistence type="predicted"/>
<accession>A0ABZ3J6U5</accession>
<feature type="domain" description="Transposase IS200-like" evidence="1">
    <location>
        <begin position="9"/>
        <end position="123"/>
    </location>
</feature>
<dbReference type="RefSeq" id="WP_093793065.1">
    <property type="nucleotide sequence ID" value="NZ_CP155571.1"/>
</dbReference>
<evidence type="ECO:0000313" key="2">
    <source>
        <dbReference type="EMBL" id="XFO74122.1"/>
    </source>
</evidence>
<reference evidence="2" key="1">
    <citation type="submission" date="2024-05" db="EMBL/GenBank/DDBJ databases">
        <title>Isolation and characterization of Sporomusa carbonis sp. nov., a carboxydotrophic hydrogenogen in the genus of Sporomusa isolated from a charcoal burning pile.</title>
        <authorList>
            <person name="Boeer T."/>
            <person name="Rosenbaum F."/>
            <person name="Eysell L."/>
            <person name="Mueller V."/>
            <person name="Daniel R."/>
            <person name="Poehlein A."/>
        </authorList>
    </citation>
    <scope>NUCLEOTIDE SEQUENCE [LARGE SCALE GENOMIC DNA]</scope>
    <source>
        <strain evidence="2">DSM 3132</strain>
    </source>
</reference>
<keyword evidence="3" id="KW-1185">Reference proteome</keyword>
<dbReference type="SMART" id="SM01321">
    <property type="entry name" value="Y1_Tnp"/>
    <property type="match status" value="1"/>
</dbReference>
<dbReference type="EMBL" id="CP155571">
    <property type="protein sequence ID" value="XFO74122.1"/>
    <property type="molecule type" value="Genomic_DNA"/>
</dbReference>